<evidence type="ECO:0000313" key="2">
    <source>
        <dbReference type="EMBL" id="KAB1268616.1"/>
    </source>
</evidence>
<feature type="region of interest" description="Disordered" evidence="1">
    <location>
        <begin position="188"/>
        <end position="237"/>
    </location>
</feature>
<reference evidence="2 3" key="1">
    <citation type="journal article" date="2019" name="Mol. Ecol. Resour.">
        <title>Improving Illumina assemblies with Hi-C and long reads: an example with the North African dromedary.</title>
        <authorList>
            <person name="Elbers J.P."/>
            <person name="Rogers M.F."/>
            <person name="Perelman P.L."/>
            <person name="Proskuryakova A.A."/>
            <person name="Serdyukova N.A."/>
            <person name="Johnson W.E."/>
            <person name="Horin P."/>
            <person name="Corander J."/>
            <person name="Murphy D."/>
            <person name="Burger P.A."/>
        </authorList>
    </citation>
    <scope>NUCLEOTIDE SEQUENCE [LARGE SCALE GENOMIC DNA]</scope>
    <source>
        <strain evidence="2">Drom800</strain>
        <tissue evidence="2">Blood</tissue>
    </source>
</reference>
<accession>A0A5N4DC51</accession>
<organism evidence="2 3">
    <name type="scientific">Camelus dromedarius</name>
    <name type="common">Dromedary</name>
    <name type="synonym">Arabian camel</name>
    <dbReference type="NCBI Taxonomy" id="9838"/>
    <lineage>
        <taxon>Eukaryota</taxon>
        <taxon>Metazoa</taxon>
        <taxon>Chordata</taxon>
        <taxon>Craniata</taxon>
        <taxon>Vertebrata</taxon>
        <taxon>Euteleostomi</taxon>
        <taxon>Mammalia</taxon>
        <taxon>Eutheria</taxon>
        <taxon>Laurasiatheria</taxon>
        <taxon>Artiodactyla</taxon>
        <taxon>Tylopoda</taxon>
        <taxon>Camelidae</taxon>
        <taxon>Camelus</taxon>
    </lineage>
</organism>
<dbReference type="AlphaFoldDB" id="A0A5N4DC51"/>
<protein>
    <submittedName>
        <fullName evidence="2">Uncharacterized protein</fullName>
    </submittedName>
</protein>
<proteinExistence type="predicted"/>
<keyword evidence="3" id="KW-1185">Reference proteome</keyword>
<feature type="compositionally biased region" description="Polar residues" evidence="1">
    <location>
        <begin position="395"/>
        <end position="404"/>
    </location>
</feature>
<feature type="region of interest" description="Disordered" evidence="1">
    <location>
        <begin position="395"/>
        <end position="427"/>
    </location>
</feature>
<feature type="region of interest" description="Disordered" evidence="1">
    <location>
        <begin position="149"/>
        <end position="171"/>
    </location>
</feature>
<gene>
    <name evidence="2" type="ORF">Cadr_000013636</name>
</gene>
<dbReference type="EMBL" id="JWIN03000013">
    <property type="protein sequence ID" value="KAB1268616.1"/>
    <property type="molecule type" value="Genomic_DNA"/>
</dbReference>
<feature type="compositionally biased region" description="Basic residues" evidence="1">
    <location>
        <begin position="201"/>
        <end position="219"/>
    </location>
</feature>
<name>A0A5N4DC51_CAMDR</name>
<comment type="caution">
    <text evidence="2">The sequence shown here is derived from an EMBL/GenBank/DDBJ whole genome shotgun (WGS) entry which is preliminary data.</text>
</comment>
<evidence type="ECO:0000313" key="3">
    <source>
        <dbReference type="Proteomes" id="UP000299084"/>
    </source>
</evidence>
<dbReference type="Proteomes" id="UP000299084">
    <property type="component" value="Unassembled WGS sequence"/>
</dbReference>
<evidence type="ECO:0000256" key="1">
    <source>
        <dbReference type="SAM" id="MobiDB-lite"/>
    </source>
</evidence>
<feature type="region of interest" description="Disordered" evidence="1">
    <location>
        <begin position="1"/>
        <end position="78"/>
    </location>
</feature>
<sequence>MTAGSGAHGPMPGPGPKAGQGELFWERAPAPQLTTLGNEGSVPASGGGDGRPEASPCPEKSCGLPQPGRTPPWLKAGPTVLKPQASCRAERASLLGLEYSSSLRGSTEAQPSPEMMHPLRPEVPSAASYRAPFLGPWAWALPGEQWMEKSGSEPTLRDLQQGKAPDHARSVLPARTTQLAGRTGAICLHNPAAYHPGPRQRSTRHRRRGRIHSGQRRNRGNSLTEAPGMPEALQEPGTQCQEALVPLLLFHPSGALRPHCRKTQAGAKPEEAQTPVAVASQTLLEDPVQALGQDVCLLVALTALLPALWHLFHPIVGASNGPSHGGNGVRVPTKIRLHAAQEAVDGGGHRVKGSNAVPCGEVRLWGLDHPPPTPTQEGAMLTACQGPYRSRLWCQGSSGESATPGSPPTPEPKGCYPPSSDTTSSLVTESCSRSSPIFFSRLEYGRSSMPNLCVRGEISGKSEPAGRRWKAGGKAVRQGEAGCEQANTRDRPRCEPAVLFFGTQRALKHSQGQGLLPTPPWDNVTPPACTLTNTLPACLHPTYSLPGIRHGLGITLQLFHVAQELFKEVITGRLTLQSQVHSQGLQDGTVVTQGGGMCQLGREPGKLGQRQWRQRPAGSAQKPACPDYLLHILDAAIGQGDASYPHGAPVAIGAFPIKLGPGRLKDITALGAQELLEDSDHSSTITSVRVFPVLLSEPRGEKGIRQTLKDACQGWEGRTRLVWGLKDSVPATLSLLAWKAAAALESVLPRKSLLWSRGAVTLPTWSASLQDHAPHLPPWPAGTAPAPWPWLCRLCSTTLLQGQGGGPEIKL</sequence>